<evidence type="ECO:0000313" key="2">
    <source>
        <dbReference type="Proteomes" id="UP000007013"/>
    </source>
</evidence>
<organism evidence="1 2">
    <name type="scientific">Opitutus terrae (strain DSM 11246 / JCM 15787 / PB90-1)</name>
    <dbReference type="NCBI Taxonomy" id="452637"/>
    <lineage>
        <taxon>Bacteria</taxon>
        <taxon>Pseudomonadati</taxon>
        <taxon>Verrucomicrobiota</taxon>
        <taxon>Opitutia</taxon>
        <taxon>Opitutales</taxon>
        <taxon>Opitutaceae</taxon>
        <taxon>Opitutus</taxon>
    </lineage>
</organism>
<evidence type="ECO:0000313" key="1">
    <source>
        <dbReference type="EMBL" id="ACB74320.1"/>
    </source>
</evidence>
<gene>
    <name evidence="1" type="ordered locus">Oter_1032</name>
</gene>
<name>B1ZMH5_OPITP</name>
<keyword evidence="2" id="KW-1185">Reference proteome</keyword>
<dbReference type="Proteomes" id="UP000007013">
    <property type="component" value="Chromosome"/>
</dbReference>
<dbReference type="EMBL" id="CP001032">
    <property type="protein sequence ID" value="ACB74320.1"/>
    <property type="molecule type" value="Genomic_DNA"/>
</dbReference>
<proteinExistence type="predicted"/>
<dbReference type="HOGENOM" id="CLU_019302_0_0_0"/>
<reference evidence="1 2" key="1">
    <citation type="journal article" date="2011" name="J. Bacteriol.">
        <title>Genome sequence of the verrucomicrobium Opitutus terrae PB90-1, an abundant inhabitant of rice paddy soil ecosystems.</title>
        <authorList>
            <person name="van Passel M.W."/>
            <person name="Kant R."/>
            <person name="Palva A."/>
            <person name="Copeland A."/>
            <person name="Lucas S."/>
            <person name="Lapidus A."/>
            <person name="Glavina del Rio T."/>
            <person name="Pitluck S."/>
            <person name="Goltsman E."/>
            <person name="Clum A."/>
            <person name="Sun H."/>
            <person name="Schmutz J."/>
            <person name="Larimer F.W."/>
            <person name="Land M.L."/>
            <person name="Hauser L."/>
            <person name="Kyrpides N."/>
            <person name="Mikhailova N."/>
            <person name="Richardson P.P."/>
            <person name="Janssen P.H."/>
            <person name="de Vos W.M."/>
            <person name="Smidt H."/>
        </authorList>
    </citation>
    <scope>NUCLEOTIDE SEQUENCE [LARGE SCALE GENOMIC DNA]</scope>
    <source>
        <strain evidence="2">DSM 11246 / JCM 15787 / PB90-1</strain>
    </source>
</reference>
<dbReference type="AlphaFoldDB" id="B1ZMH5"/>
<sequence>MSIMNPPHAALEPTPLAWIEASDLESIAFDKSTWIPLRANQKEFEIGKSGFAGHREYSRSIETLVVPLAQREEFKDRDWQSVARSGGTDGTWADEKMFYPPGCYDQDPRFLYPVIMRSFESGEPDEWVLQHEIEIGLQLLRQGDVWVCPRENDVEVVRLLRRADDTPAELLIRAEHLRDYLCAKKAALLVTGFYLREAVEENFEGVAWEDGRQKKTFATGERSSSFRPIHEGGEAFGMEIAVMHAWRESVNPNHDVPEMPHPSQDEQTGMDTFTVKARGRKLHMLYTRVWTKHWVEPAAKSPRIRRDEVESKVNFIVDNQAQGTVAGRALKDYRGWLWFKPAVMRKLIGGPKGILKWYTQQTGRIGPSPNLTLHFGVNAKGLINVLSHDMADLPEWAQKIWAGDNTVPEGGLSDELHASQNLARPAGTIAPEEALWRNMNLLQAETKRIYGKPLFFALPGEREFHTKVHRFYCDSFEEFCELCKELHRVVSEQIDLGALNDKIDPKNAEEANKAKLRQIKRVDLWMTKAGHDGRKITQALAGVADLRQGDAHAQGSKLRESLPLLGIPKDAEDYQRMGLVAIAEVGKALAVIGKAISPDVKLAFTD</sequence>
<accession>B1ZMH5</accession>
<protein>
    <submittedName>
        <fullName evidence="1">Uncharacterized protein</fullName>
    </submittedName>
</protein>
<dbReference type="eggNOG" id="ENOG502Z7RD">
    <property type="taxonomic scope" value="Bacteria"/>
</dbReference>
<dbReference type="KEGG" id="ote:Oter_1032"/>